<gene>
    <name evidence="1" type="ORF">ACO22_08150</name>
</gene>
<organism evidence="1 2">
    <name type="scientific">Paracoccidioides brasiliensis</name>
    <dbReference type="NCBI Taxonomy" id="121759"/>
    <lineage>
        <taxon>Eukaryota</taxon>
        <taxon>Fungi</taxon>
        <taxon>Dikarya</taxon>
        <taxon>Ascomycota</taxon>
        <taxon>Pezizomycotina</taxon>
        <taxon>Eurotiomycetes</taxon>
        <taxon>Eurotiomycetidae</taxon>
        <taxon>Onygenales</taxon>
        <taxon>Ajellomycetaceae</taxon>
        <taxon>Paracoccidioides</taxon>
    </lineage>
</organism>
<reference evidence="1 2" key="1">
    <citation type="submission" date="2016-06" db="EMBL/GenBank/DDBJ databases">
        <authorList>
            <person name="Kjaerup R.B."/>
            <person name="Dalgaard T.S."/>
            <person name="Juul-Madsen H.R."/>
        </authorList>
    </citation>
    <scope>NUCLEOTIDE SEQUENCE [LARGE SCALE GENOMIC DNA]</scope>
    <source>
        <strain evidence="1 2">Pb300</strain>
    </source>
</reference>
<evidence type="ECO:0000313" key="2">
    <source>
        <dbReference type="Proteomes" id="UP000242814"/>
    </source>
</evidence>
<name>A0A1D2J2M9_PARBR</name>
<evidence type="ECO:0000313" key="1">
    <source>
        <dbReference type="EMBL" id="ODH12554.1"/>
    </source>
</evidence>
<protein>
    <submittedName>
        <fullName evidence="1">Uncharacterized protein</fullName>
    </submittedName>
</protein>
<proteinExistence type="predicted"/>
<sequence length="31" mass="3705">MPPISNENASNSLERERRLELMINIFKNWTT</sequence>
<comment type="caution">
    <text evidence="1">The sequence shown here is derived from an EMBL/GenBank/DDBJ whole genome shotgun (WGS) entry which is preliminary data.</text>
</comment>
<accession>A0A1D2J2M9</accession>
<dbReference type="AlphaFoldDB" id="A0A1D2J2M9"/>
<dbReference type="EMBL" id="LZYO01001072">
    <property type="protein sequence ID" value="ODH12554.1"/>
    <property type="molecule type" value="Genomic_DNA"/>
</dbReference>
<dbReference type="Proteomes" id="UP000242814">
    <property type="component" value="Unassembled WGS sequence"/>
</dbReference>